<dbReference type="Proteomes" id="UP001595776">
    <property type="component" value="Unassembled WGS sequence"/>
</dbReference>
<name>A0ABV8UCM0_9PROT</name>
<dbReference type="RefSeq" id="WP_068143558.1">
    <property type="nucleotide sequence ID" value="NZ_JBHSCR010000014.1"/>
</dbReference>
<evidence type="ECO:0000313" key="1">
    <source>
        <dbReference type="EMBL" id="MFC4348905.1"/>
    </source>
</evidence>
<dbReference type="EMBL" id="JBHSCR010000014">
    <property type="protein sequence ID" value="MFC4348905.1"/>
    <property type="molecule type" value="Genomic_DNA"/>
</dbReference>
<proteinExistence type="predicted"/>
<evidence type="ECO:0000313" key="2">
    <source>
        <dbReference type="Proteomes" id="UP001595776"/>
    </source>
</evidence>
<gene>
    <name evidence="1" type="ORF">ACFO5Q_13715</name>
</gene>
<comment type="caution">
    <text evidence="1">The sequence shown here is derived from an EMBL/GenBank/DDBJ whole genome shotgun (WGS) entry which is preliminary data.</text>
</comment>
<reference evidence="2" key="1">
    <citation type="journal article" date="2019" name="Int. J. Syst. Evol. Microbiol.">
        <title>The Global Catalogue of Microorganisms (GCM) 10K type strain sequencing project: providing services to taxonomists for standard genome sequencing and annotation.</title>
        <authorList>
            <consortium name="The Broad Institute Genomics Platform"/>
            <consortium name="The Broad Institute Genome Sequencing Center for Infectious Disease"/>
            <person name="Wu L."/>
            <person name="Ma J."/>
        </authorList>
    </citation>
    <scope>NUCLEOTIDE SEQUENCE [LARGE SCALE GENOMIC DNA]</scope>
    <source>
        <strain evidence="2">CGMCC 1.15304</strain>
    </source>
</reference>
<accession>A0ABV8UCM0</accession>
<sequence>MLGFFADFETLKTIPNIPASSRTFQLPVYAQVGDDLFLSYYTDEQAPGWEDALALDPAGAMSHMAYAVLRFHDVLYFSCETYEDDTIREHRLAEFGLKPFSQYVVEHSALVERLFDRQEKSTIKQQRYPREARHFIFTMHGHVFELVAAGFELARGRGSLVDAIAPMVTRRMNGHAAAQQP</sequence>
<organism evidence="1 2">
    <name type="scientific">Kordiimonas lipolytica</name>
    <dbReference type="NCBI Taxonomy" id="1662421"/>
    <lineage>
        <taxon>Bacteria</taxon>
        <taxon>Pseudomonadati</taxon>
        <taxon>Pseudomonadota</taxon>
        <taxon>Alphaproteobacteria</taxon>
        <taxon>Kordiimonadales</taxon>
        <taxon>Kordiimonadaceae</taxon>
        <taxon>Kordiimonas</taxon>
    </lineage>
</organism>
<keyword evidence="2" id="KW-1185">Reference proteome</keyword>
<protein>
    <submittedName>
        <fullName evidence="1">Uncharacterized protein</fullName>
    </submittedName>
</protein>